<evidence type="ECO:0000259" key="4">
    <source>
        <dbReference type="PROSITE" id="PS01124"/>
    </source>
</evidence>
<dbReference type="SMART" id="SM00342">
    <property type="entry name" value="HTH_ARAC"/>
    <property type="match status" value="1"/>
</dbReference>
<feature type="domain" description="HTH araC/xylS-type" evidence="4">
    <location>
        <begin position="183"/>
        <end position="281"/>
    </location>
</feature>
<dbReference type="PANTHER" id="PTHR43280">
    <property type="entry name" value="ARAC-FAMILY TRANSCRIPTIONAL REGULATOR"/>
    <property type="match status" value="1"/>
</dbReference>
<gene>
    <name evidence="5" type="ORF">SAMN05421730_101751</name>
</gene>
<proteinExistence type="predicted"/>
<dbReference type="RefSeq" id="WP_091235062.1">
    <property type="nucleotide sequence ID" value="NZ_FMKA01000017.1"/>
</dbReference>
<dbReference type="InterPro" id="IPR020449">
    <property type="entry name" value="Tscrpt_reg_AraC-type_HTH"/>
</dbReference>
<dbReference type="Gene3D" id="1.10.10.60">
    <property type="entry name" value="Homeodomain-like"/>
    <property type="match status" value="2"/>
</dbReference>
<keyword evidence="2 5" id="KW-0238">DNA-binding</keyword>
<name>A0A1D3TVL0_9FIRM</name>
<evidence type="ECO:0000256" key="1">
    <source>
        <dbReference type="ARBA" id="ARBA00023015"/>
    </source>
</evidence>
<dbReference type="EMBL" id="FMKA01000017">
    <property type="protein sequence ID" value="SCP98181.1"/>
    <property type="molecule type" value="Genomic_DNA"/>
</dbReference>
<dbReference type="PRINTS" id="PR00032">
    <property type="entry name" value="HTHARAC"/>
</dbReference>
<dbReference type="SUPFAM" id="SSF51215">
    <property type="entry name" value="Regulatory protein AraC"/>
    <property type="match status" value="1"/>
</dbReference>
<dbReference type="InterPro" id="IPR014710">
    <property type="entry name" value="RmlC-like_jellyroll"/>
</dbReference>
<reference evidence="5 6" key="1">
    <citation type="submission" date="2016-09" db="EMBL/GenBank/DDBJ databases">
        <authorList>
            <person name="Capua I."/>
            <person name="De Benedictis P."/>
            <person name="Joannis T."/>
            <person name="Lombin L.H."/>
            <person name="Cattoli G."/>
        </authorList>
    </citation>
    <scope>NUCLEOTIDE SEQUENCE [LARGE SCALE GENOMIC DNA]</scope>
    <source>
        <strain evidence="5 6">GluBS11</strain>
    </source>
</reference>
<dbReference type="SUPFAM" id="SSF46689">
    <property type="entry name" value="Homeodomain-like"/>
    <property type="match status" value="2"/>
</dbReference>
<dbReference type="InterPro" id="IPR018062">
    <property type="entry name" value="HTH_AraC-typ_CS"/>
</dbReference>
<dbReference type="Pfam" id="PF02311">
    <property type="entry name" value="AraC_binding"/>
    <property type="match status" value="1"/>
</dbReference>
<dbReference type="InterPro" id="IPR003313">
    <property type="entry name" value="AraC-bd"/>
</dbReference>
<dbReference type="GO" id="GO:0003700">
    <property type="term" value="F:DNA-binding transcription factor activity"/>
    <property type="evidence" value="ECO:0007669"/>
    <property type="project" value="InterPro"/>
</dbReference>
<dbReference type="AlphaFoldDB" id="A0A1D3TVL0"/>
<sequence>MEKIIFMEAESGISIERLVRDYEFSMASRHMHDAYEIYYLLEGERYYFIGQQTYLIKKGSLVFIDRGQVHKTGLAGNPYHDRMLLTFDEDPFASFFSYYGDLDIRHFFSKHGGVLALDTVGQKEVESLLLDIASELREKQEGFRFAAMAKLSGLLIYAMRYSAQNESGPAAVLASTPKHKKVAEVASYIVENCAEADSLNTLASRFYVSKSYLSRIFREVTGYTVNEYINIHRIKKARQLLTGSSLNMTEISQELGYDSITYFEKVFKKYTGTSPLKYRKLAR</sequence>
<evidence type="ECO:0000313" key="6">
    <source>
        <dbReference type="Proteomes" id="UP000199315"/>
    </source>
</evidence>
<dbReference type="Pfam" id="PF12833">
    <property type="entry name" value="HTH_18"/>
    <property type="match status" value="1"/>
</dbReference>
<evidence type="ECO:0000256" key="3">
    <source>
        <dbReference type="ARBA" id="ARBA00023163"/>
    </source>
</evidence>
<dbReference type="InterPro" id="IPR037923">
    <property type="entry name" value="HTH-like"/>
</dbReference>
<dbReference type="Gene3D" id="2.60.120.10">
    <property type="entry name" value="Jelly Rolls"/>
    <property type="match status" value="1"/>
</dbReference>
<evidence type="ECO:0000313" key="5">
    <source>
        <dbReference type="EMBL" id="SCP98181.1"/>
    </source>
</evidence>
<dbReference type="OrthoDB" id="9782911at2"/>
<dbReference type="PROSITE" id="PS01124">
    <property type="entry name" value="HTH_ARAC_FAMILY_2"/>
    <property type="match status" value="1"/>
</dbReference>
<dbReference type="InterPro" id="IPR009057">
    <property type="entry name" value="Homeodomain-like_sf"/>
</dbReference>
<dbReference type="GO" id="GO:0043565">
    <property type="term" value="F:sequence-specific DNA binding"/>
    <property type="evidence" value="ECO:0007669"/>
    <property type="project" value="InterPro"/>
</dbReference>
<accession>A0A1D3TVL0</accession>
<keyword evidence="6" id="KW-1185">Reference proteome</keyword>
<protein>
    <submittedName>
        <fullName evidence="5">AraC-type DNA-binding protein</fullName>
    </submittedName>
</protein>
<dbReference type="PROSITE" id="PS00041">
    <property type="entry name" value="HTH_ARAC_FAMILY_1"/>
    <property type="match status" value="1"/>
</dbReference>
<evidence type="ECO:0000256" key="2">
    <source>
        <dbReference type="ARBA" id="ARBA00023125"/>
    </source>
</evidence>
<dbReference type="Proteomes" id="UP000199315">
    <property type="component" value="Unassembled WGS sequence"/>
</dbReference>
<keyword evidence="1" id="KW-0805">Transcription regulation</keyword>
<dbReference type="STRING" id="1619234.SAMN05421730_101751"/>
<dbReference type="InterPro" id="IPR018060">
    <property type="entry name" value="HTH_AraC"/>
</dbReference>
<dbReference type="PANTHER" id="PTHR43280:SF28">
    <property type="entry name" value="HTH-TYPE TRANSCRIPTIONAL ACTIVATOR RHAS"/>
    <property type="match status" value="1"/>
</dbReference>
<keyword evidence="3" id="KW-0804">Transcription</keyword>
<organism evidence="5 6">
    <name type="scientific">Anaerobium acetethylicum</name>
    <dbReference type="NCBI Taxonomy" id="1619234"/>
    <lineage>
        <taxon>Bacteria</taxon>
        <taxon>Bacillati</taxon>
        <taxon>Bacillota</taxon>
        <taxon>Clostridia</taxon>
        <taxon>Lachnospirales</taxon>
        <taxon>Lachnospiraceae</taxon>
        <taxon>Anaerobium</taxon>
    </lineage>
</organism>